<dbReference type="PANTHER" id="PTHR43764">
    <property type="entry name" value="MOLYBDENUM COFACTOR BIOSYNTHESIS"/>
    <property type="match status" value="1"/>
</dbReference>
<evidence type="ECO:0000313" key="5">
    <source>
        <dbReference type="Proteomes" id="UP001597492"/>
    </source>
</evidence>
<dbReference type="PROSITE" id="PS01078">
    <property type="entry name" value="MOCF_BIOSYNTHESIS_1"/>
    <property type="match status" value="1"/>
</dbReference>
<protein>
    <submittedName>
        <fullName evidence="4">Molybdenum cofactor biosynthesis protein B</fullName>
    </submittedName>
</protein>
<keyword evidence="5" id="KW-1185">Reference proteome</keyword>
<comment type="caution">
    <text evidence="4">The sequence shown here is derived from an EMBL/GenBank/DDBJ whole genome shotgun (WGS) entry which is preliminary data.</text>
</comment>
<feature type="domain" description="MoaB/Mog" evidence="3">
    <location>
        <begin position="9"/>
        <end position="151"/>
    </location>
</feature>
<dbReference type="CDD" id="cd00886">
    <property type="entry name" value="MogA_MoaB"/>
    <property type="match status" value="1"/>
</dbReference>
<evidence type="ECO:0000313" key="4">
    <source>
        <dbReference type="EMBL" id="MFD2757982.1"/>
    </source>
</evidence>
<dbReference type="InterPro" id="IPR036425">
    <property type="entry name" value="MoaB/Mog-like_dom_sf"/>
</dbReference>
<sequence>MGNLAARAAVVTVSDRSATGQRRDESGPLAVQLLAEAGWPAEVTVTPDEIDGIRAAVADAIDAGARLVVTTGGTGIALRDVTPEAMDTLLDKELPGIAEAIRAASIAKLPQGMLSRARAGIRGNALVVNLPGSPGAVRDGIPIILQIAGHVVSQLGGGGHE</sequence>
<name>A0ABW5UWC4_9MICO</name>
<dbReference type="InterPro" id="IPR008284">
    <property type="entry name" value="MoCF_biosynth_CS"/>
</dbReference>
<evidence type="ECO:0000256" key="1">
    <source>
        <dbReference type="ARBA" id="ARBA00005046"/>
    </source>
</evidence>
<evidence type="ECO:0000256" key="2">
    <source>
        <dbReference type="ARBA" id="ARBA00023150"/>
    </source>
</evidence>
<dbReference type="PANTHER" id="PTHR43764:SF1">
    <property type="entry name" value="MOLYBDOPTERIN MOLYBDOTRANSFERASE"/>
    <property type="match status" value="1"/>
</dbReference>
<comment type="pathway">
    <text evidence="1">Cofactor biosynthesis; molybdopterin biosynthesis.</text>
</comment>
<dbReference type="NCBIfam" id="TIGR00177">
    <property type="entry name" value="molyb_syn"/>
    <property type="match status" value="1"/>
</dbReference>
<proteinExistence type="predicted"/>
<dbReference type="Proteomes" id="UP001597492">
    <property type="component" value="Unassembled WGS sequence"/>
</dbReference>
<evidence type="ECO:0000259" key="3">
    <source>
        <dbReference type="SMART" id="SM00852"/>
    </source>
</evidence>
<accession>A0ABW5UWC4</accession>
<gene>
    <name evidence="4" type="ORF">ACFSW7_06285</name>
</gene>
<dbReference type="Pfam" id="PF00994">
    <property type="entry name" value="MoCF_biosynth"/>
    <property type="match status" value="1"/>
</dbReference>
<dbReference type="RefSeq" id="WP_019619702.1">
    <property type="nucleotide sequence ID" value="NZ_JBHUNE010000005.1"/>
</dbReference>
<dbReference type="EMBL" id="JBHUNE010000005">
    <property type="protein sequence ID" value="MFD2757982.1"/>
    <property type="molecule type" value="Genomic_DNA"/>
</dbReference>
<organism evidence="4 5">
    <name type="scientific">Gulosibacter faecalis</name>
    <dbReference type="NCBI Taxonomy" id="272240"/>
    <lineage>
        <taxon>Bacteria</taxon>
        <taxon>Bacillati</taxon>
        <taxon>Actinomycetota</taxon>
        <taxon>Actinomycetes</taxon>
        <taxon>Micrococcales</taxon>
        <taxon>Microbacteriaceae</taxon>
        <taxon>Gulosibacter</taxon>
    </lineage>
</organism>
<dbReference type="SUPFAM" id="SSF53218">
    <property type="entry name" value="Molybdenum cofactor biosynthesis proteins"/>
    <property type="match status" value="1"/>
</dbReference>
<reference evidence="5" key="1">
    <citation type="journal article" date="2019" name="Int. J. Syst. Evol. Microbiol.">
        <title>The Global Catalogue of Microorganisms (GCM) 10K type strain sequencing project: providing services to taxonomists for standard genome sequencing and annotation.</title>
        <authorList>
            <consortium name="The Broad Institute Genomics Platform"/>
            <consortium name="The Broad Institute Genome Sequencing Center for Infectious Disease"/>
            <person name="Wu L."/>
            <person name="Ma J."/>
        </authorList>
    </citation>
    <scope>NUCLEOTIDE SEQUENCE [LARGE SCALE GENOMIC DNA]</scope>
    <source>
        <strain evidence="5">TISTR 1514</strain>
    </source>
</reference>
<dbReference type="Gene3D" id="3.40.980.10">
    <property type="entry name" value="MoaB/Mog-like domain"/>
    <property type="match status" value="1"/>
</dbReference>
<dbReference type="InterPro" id="IPR001453">
    <property type="entry name" value="MoaB/Mog_dom"/>
</dbReference>
<keyword evidence="2" id="KW-0501">Molybdenum cofactor biosynthesis</keyword>
<dbReference type="InterPro" id="IPR051920">
    <property type="entry name" value="MPT_Adenylyltrnsfr/MoaC-Rel"/>
</dbReference>
<dbReference type="SMART" id="SM00852">
    <property type="entry name" value="MoCF_biosynth"/>
    <property type="match status" value="1"/>
</dbReference>